<sequence>MLRQIRDFLGIIGLAIGFAFLFQATAFATYFIPSESMLPTLQVGDRLTVSKYAYGWSRYSLPYDLKLPVSLTGRIFGHQPKHGDIVVFMHPTSGERMIKRLVGLPGDRIAMVNGELVLNGQPVPRRHLRTYRYREYEGRIVEVDEFEETLIPGDSHKVLQRTRYMPGRNMAEVTVPPDHYFMLGDNRDNSSDSRFPQMGMVPAENLIGRAEVILYSFYSCTEESGVTCADRRFVTLLE</sequence>
<proteinExistence type="inferred from homology"/>
<dbReference type="InterPro" id="IPR000223">
    <property type="entry name" value="Pept_S26A_signal_pept_1"/>
</dbReference>
<dbReference type="NCBIfam" id="TIGR02227">
    <property type="entry name" value="sigpep_I_bact"/>
    <property type="match status" value="1"/>
</dbReference>
<dbReference type="GO" id="GO:0009003">
    <property type="term" value="F:signal peptidase activity"/>
    <property type="evidence" value="ECO:0007669"/>
    <property type="project" value="UniProtKB-EC"/>
</dbReference>
<dbReference type="KEGG" id="fiy:BN1229_v1_0856"/>
<dbReference type="EC" id="3.4.21.89" evidence="3 8"/>
<evidence type="ECO:0000256" key="5">
    <source>
        <dbReference type="ARBA" id="ARBA00022670"/>
    </source>
</evidence>
<evidence type="ECO:0000256" key="1">
    <source>
        <dbReference type="ARBA" id="ARBA00000677"/>
    </source>
</evidence>
<dbReference type="InterPro" id="IPR019758">
    <property type="entry name" value="Pept_S26A_signal_pept_1_CS"/>
</dbReference>
<evidence type="ECO:0000313" key="11">
    <source>
        <dbReference type="EMBL" id="CPR16541.1"/>
    </source>
</evidence>
<evidence type="ECO:0000256" key="4">
    <source>
        <dbReference type="ARBA" id="ARBA00019232"/>
    </source>
</evidence>
<evidence type="ECO:0000256" key="9">
    <source>
        <dbReference type="RuleBase" id="RU362042"/>
    </source>
</evidence>
<dbReference type="PANTHER" id="PTHR43390:SF1">
    <property type="entry name" value="CHLOROPLAST PROCESSING PEPTIDASE"/>
    <property type="match status" value="1"/>
</dbReference>
<dbReference type="GO" id="GO:0006465">
    <property type="term" value="P:signal peptide processing"/>
    <property type="evidence" value="ECO:0007669"/>
    <property type="project" value="InterPro"/>
</dbReference>
<reference evidence="12" key="1">
    <citation type="submission" date="2015-02" db="EMBL/GenBank/DDBJ databases">
        <authorList>
            <person name="Chooi Y.-H."/>
        </authorList>
    </citation>
    <scope>NUCLEOTIDE SEQUENCE [LARGE SCALE GENOMIC DNA]</scope>
    <source>
        <strain evidence="12">strain Y</strain>
    </source>
</reference>
<name>A0A0D6JCK3_9HYPH</name>
<dbReference type="PRINTS" id="PR00727">
    <property type="entry name" value="LEADERPTASE"/>
</dbReference>
<evidence type="ECO:0000259" key="10">
    <source>
        <dbReference type="Pfam" id="PF10502"/>
    </source>
</evidence>
<evidence type="ECO:0000256" key="6">
    <source>
        <dbReference type="ARBA" id="ARBA00022801"/>
    </source>
</evidence>
<evidence type="ECO:0000256" key="8">
    <source>
        <dbReference type="RuleBase" id="RU003993"/>
    </source>
</evidence>
<dbReference type="InterPro" id="IPR019533">
    <property type="entry name" value="Peptidase_S26"/>
</dbReference>
<evidence type="ECO:0000256" key="7">
    <source>
        <dbReference type="PIRSR" id="PIRSR600223-1"/>
    </source>
</evidence>
<dbReference type="Gene3D" id="2.10.109.10">
    <property type="entry name" value="Umud Fragment, subunit A"/>
    <property type="match status" value="1"/>
</dbReference>
<evidence type="ECO:0000256" key="2">
    <source>
        <dbReference type="ARBA" id="ARBA00009370"/>
    </source>
</evidence>
<organism evidence="11 12">
    <name type="scientific">Candidatus Filomicrobium marinum</name>
    <dbReference type="NCBI Taxonomy" id="1608628"/>
    <lineage>
        <taxon>Bacteria</taxon>
        <taxon>Pseudomonadati</taxon>
        <taxon>Pseudomonadota</taxon>
        <taxon>Alphaproteobacteria</taxon>
        <taxon>Hyphomicrobiales</taxon>
        <taxon>Hyphomicrobiaceae</taxon>
        <taxon>Filomicrobium</taxon>
    </lineage>
</organism>
<comment type="catalytic activity">
    <reaction evidence="1 8">
        <text>Cleavage of hydrophobic, N-terminal signal or leader sequences from secreted and periplasmic proteins.</text>
        <dbReference type="EC" id="3.4.21.89"/>
    </reaction>
</comment>
<dbReference type="Pfam" id="PF10502">
    <property type="entry name" value="Peptidase_S26"/>
    <property type="match status" value="1"/>
</dbReference>
<dbReference type="PANTHER" id="PTHR43390">
    <property type="entry name" value="SIGNAL PEPTIDASE I"/>
    <property type="match status" value="1"/>
</dbReference>
<dbReference type="GO" id="GO:0004252">
    <property type="term" value="F:serine-type endopeptidase activity"/>
    <property type="evidence" value="ECO:0007669"/>
    <property type="project" value="InterPro"/>
</dbReference>
<feature type="active site" evidence="7">
    <location>
        <position position="99"/>
    </location>
</feature>
<dbReference type="InterPro" id="IPR036286">
    <property type="entry name" value="LexA/Signal_pep-like_sf"/>
</dbReference>
<accession>A0A0D6JCK3</accession>
<keyword evidence="12" id="KW-1185">Reference proteome</keyword>
<comment type="similarity">
    <text evidence="2 9">Belongs to the peptidase S26 family.</text>
</comment>
<dbReference type="KEGG" id="fil:BN1229_v1_0851"/>
<dbReference type="InterPro" id="IPR019757">
    <property type="entry name" value="Pept_S26A_signal_pept_1_Lys-AS"/>
</dbReference>
<dbReference type="InterPro" id="IPR019756">
    <property type="entry name" value="Pept_S26A_signal_pept_1_Ser-AS"/>
</dbReference>
<dbReference type="CDD" id="cd06530">
    <property type="entry name" value="S26_SPase_I"/>
    <property type="match status" value="1"/>
</dbReference>
<evidence type="ECO:0000313" key="12">
    <source>
        <dbReference type="Proteomes" id="UP000033187"/>
    </source>
</evidence>
<dbReference type="EMBL" id="LN829119">
    <property type="protein sequence ID" value="CPR16541.1"/>
    <property type="molecule type" value="Genomic_DNA"/>
</dbReference>
<feature type="active site" evidence="7">
    <location>
        <position position="36"/>
    </location>
</feature>
<evidence type="ECO:0000256" key="3">
    <source>
        <dbReference type="ARBA" id="ARBA00013208"/>
    </source>
</evidence>
<dbReference type="SUPFAM" id="SSF51306">
    <property type="entry name" value="LexA/Signal peptidase"/>
    <property type="match status" value="1"/>
</dbReference>
<feature type="domain" description="Peptidase S26" evidence="10">
    <location>
        <begin position="6"/>
        <end position="214"/>
    </location>
</feature>
<dbReference type="Proteomes" id="UP000033187">
    <property type="component" value="Chromosome 1"/>
</dbReference>
<comment type="subcellular location">
    <subcellularLocation>
        <location evidence="9">Membrane</location>
        <topology evidence="9">Single-pass type II membrane protein</topology>
    </subcellularLocation>
</comment>
<protein>
    <recommendedName>
        <fullName evidence="4 8">Signal peptidase I</fullName>
        <ecNumber evidence="3 8">3.4.21.89</ecNumber>
    </recommendedName>
</protein>
<dbReference type="PROSITE" id="PS00761">
    <property type="entry name" value="SPASE_I_3"/>
    <property type="match status" value="1"/>
</dbReference>
<gene>
    <name evidence="11" type="ORF">YBN1229_v1_0856</name>
</gene>
<dbReference type="RefSeq" id="WP_046476823.1">
    <property type="nucleotide sequence ID" value="NZ_LN829118.1"/>
</dbReference>
<dbReference type="PROSITE" id="PS00760">
    <property type="entry name" value="SPASE_I_2"/>
    <property type="match status" value="1"/>
</dbReference>
<keyword evidence="5 8" id="KW-0645">Protease</keyword>
<keyword evidence="6 8" id="KW-0378">Hydrolase</keyword>
<dbReference type="OrthoDB" id="9815782at2"/>
<dbReference type="PROSITE" id="PS00501">
    <property type="entry name" value="SPASE_I_1"/>
    <property type="match status" value="1"/>
</dbReference>
<dbReference type="AlphaFoldDB" id="A0A0D6JCK3"/>
<dbReference type="GO" id="GO:0016020">
    <property type="term" value="C:membrane"/>
    <property type="evidence" value="ECO:0007669"/>
    <property type="project" value="UniProtKB-SubCell"/>
</dbReference>